<gene>
    <name evidence="5" type="ORF">DP107_05060</name>
</gene>
<dbReference type="InterPro" id="IPR029035">
    <property type="entry name" value="DHS-like_NAD/FAD-binding_dom"/>
</dbReference>
<dbReference type="InterPro" id="IPR050134">
    <property type="entry name" value="NAD-dep_sirtuin_deacylases"/>
</dbReference>
<name>A0A554NCW6_9EURY</name>
<dbReference type="PROSITE" id="PS50305">
    <property type="entry name" value="SIRTUIN"/>
    <property type="match status" value="1"/>
</dbReference>
<dbReference type="GO" id="GO:0070403">
    <property type="term" value="F:NAD+ binding"/>
    <property type="evidence" value="ECO:0007669"/>
    <property type="project" value="InterPro"/>
</dbReference>
<dbReference type="InParanoid" id="A0A554NCW6"/>
<reference evidence="5 6" key="1">
    <citation type="submission" date="2018-06" db="EMBL/GenBank/DDBJ databases">
        <title>Natronomonas sp. F16-60 a new haloarchaeon isolated from a solar saltern of Isla Cristina, Huelva, Spain.</title>
        <authorList>
            <person name="Duran-Viseras A."/>
            <person name="Sanchez-Porro C."/>
            <person name="Ventosa A."/>
        </authorList>
    </citation>
    <scope>NUCLEOTIDE SEQUENCE [LARGE SCALE GENOMIC DNA]</scope>
    <source>
        <strain evidence="5 6">F16-60</strain>
    </source>
</reference>
<dbReference type="PANTHER" id="PTHR11085">
    <property type="entry name" value="NAD-DEPENDENT PROTEIN DEACYLASE SIRTUIN-5, MITOCHONDRIAL-RELATED"/>
    <property type="match status" value="1"/>
</dbReference>
<dbReference type="InterPro" id="IPR003000">
    <property type="entry name" value="Sirtuin"/>
</dbReference>
<feature type="binding site" evidence="3">
    <location>
        <position position="136"/>
    </location>
    <ligand>
        <name>Zn(2+)</name>
        <dbReference type="ChEBI" id="CHEBI:29105"/>
    </ligand>
</feature>
<proteinExistence type="predicted"/>
<feature type="binding site" evidence="3">
    <location>
        <position position="158"/>
    </location>
    <ligand>
        <name>Zn(2+)</name>
        <dbReference type="ChEBI" id="CHEBI:29105"/>
    </ligand>
</feature>
<protein>
    <submittedName>
        <fullName evidence="5">NAD-dependent protein deacetylase</fullName>
    </submittedName>
</protein>
<comment type="caution">
    <text evidence="5">The sequence shown here is derived from an EMBL/GenBank/DDBJ whole genome shotgun (WGS) entry which is preliminary data.</text>
</comment>
<dbReference type="GO" id="GO:0017136">
    <property type="term" value="F:histone deacetylase activity, NAD-dependent"/>
    <property type="evidence" value="ECO:0007669"/>
    <property type="project" value="TreeGrafter"/>
</dbReference>
<dbReference type="OrthoDB" id="728at2157"/>
<keyword evidence="3" id="KW-0479">Metal-binding</keyword>
<dbReference type="AlphaFoldDB" id="A0A554NCW6"/>
<dbReference type="GO" id="GO:0046872">
    <property type="term" value="F:metal ion binding"/>
    <property type="evidence" value="ECO:0007669"/>
    <property type="project" value="UniProtKB-KW"/>
</dbReference>
<accession>A0A554NCW6</accession>
<keyword evidence="3" id="KW-0862">Zinc</keyword>
<feature type="binding site" evidence="3">
    <location>
        <position position="133"/>
    </location>
    <ligand>
        <name>Zn(2+)</name>
        <dbReference type="ChEBI" id="CHEBI:29105"/>
    </ligand>
</feature>
<dbReference type="InterPro" id="IPR026591">
    <property type="entry name" value="Sirtuin_cat_small_dom_sf"/>
</dbReference>
<keyword evidence="2" id="KW-0520">NAD</keyword>
<evidence type="ECO:0000256" key="1">
    <source>
        <dbReference type="ARBA" id="ARBA00022679"/>
    </source>
</evidence>
<evidence type="ECO:0000259" key="4">
    <source>
        <dbReference type="PROSITE" id="PS50305"/>
    </source>
</evidence>
<feature type="domain" description="Deacetylase sirtuin-type" evidence="4">
    <location>
        <begin position="3"/>
        <end position="256"/>
    </location>
</feature>
<dbReference type="InterPro" id="IPR026590">
    <property type="entry name" value="Ssirtuin_cat_dom"/>
</dbReference>
<dbReference type="CDD" id="cd01407">
    <property type="entry name" value="SIR2-fam"/>
    <property type="match status" value="1"/>
</dbReference>
<dbReference type="EMBL" id="QMDX01000002">
    <property type="protein sequence ID" value="TSD15222.1"/>
    <property type="molecule type" value="Genomic_DNA"/>
</dbReference>
<dbReference type="Proteomes" id="UP000319894">
    <property type="component" value="Unassembled WGS sequence"/>
</dbReference>
<dbReference type="RefSeq" id="WP_144261062.1">
    <property type="nucleotide sequence ID" value="NZ_QMDX01000002.1"/>
</dbReference>
<dbReference type="NCBIfam" id="NF001753">
    <property type="entry name" value="PRK00481.1-3"/>
    <property type="match status" value="1"/>
</dbReference>
<evidence type="ECO:0000313" key="5">
    <source>
        <dbReference type="EMBL" id="TSD15222.1"/>
    </source>
</evidence>
<dbReference type="Pfam" id="PF02146">
    <property type="entry name" value="SIR2"/>
    <property type="match status" value="1"/>
</dbReference>
<dbReference type="PANTHER" id="PTHR11085:SF10">
    <property type="entry name" value="NAD-DEPENDENT PROTEIN DEACYLASE SIRTUIN-5, MITOCHONDRIAL-RELATED"/>
    <property type="match status" value="1"/>
</dbReference>
<dbReference type="Gene3D" id="3.30.1600.10">
    <property type="entry name" value="SIR2/SIRT2 'Small Domain"/>
    <property type="match status" value="1"/>
</dbReference>
<evidence type="ECO:0000256" key="3">
    <source>
        <dbReference type="PROSITE-ProRule" id="PRU00236"/>
    </source>
</evidence>
<keyword evidence="6" id="KW-1185">Reference proteome</keyword>
<evidence type="ECO:0000313" key="6">
    <source>
        <dbReference type="Proteomes" id="UP000319894"/>
    </source>
</evidence>
<feature type="active site" description="Proton acceptor" evidence="3">
    <location>
        <position position="125"/>
    </location>
</feature>
<evidence type="ECO:0000256" key="2">
    <source>
        <dbReference type="ARBA" id="ARBA00023027"/>
    </source>
</evidence>
<organism evidence="5 6">
    <name type="scientific">Haloglomus irregulare</name>
    <dbReference type="NCBI Taxonomy" id="2234134"/>
    <lineage>
        <taxon>Archaea</taxon>
        <taxon>Methanobacteriati</taxon>
        <taxon>Methanobacteriota</taxon>
        <taxon>Stenosarchaea group</taxon>
        <taxon>Halobacteria</taxon>
        <taxon>Halobacteriales</taxon>
        <taxon>Natronomonadaceae</taxon>
        <taxon>Haloglomus</taxon>
    </lineage>
</organism>
<dbReference type="SUPFAM" id="SSF52467">
    <property type="entry name" value="DHS-like NAD/FAD-binding domain"/>
    <property type="match status" value="1"/>
</dbReference>
<feature type="binding site" evidence="3">
    <location>
        <position position="161"/>
    </location>
    <ligand>
        <name>Zn(2+)</name>
        <dbReference type="ChEBI" id="CHEBI:29105"/>
    </ligand>
</feature>
<keyword evidence="1" id="KW-0808">Transferase</keyword>
<dbReference type="Gene3D" id="3.40.50.1220">
    <property type="entry name" value="TPP-binding domain"/>
    <property type="match status" value="1"/>
</dbReference>
<sequence>MTDTDVDDEIRFAAGAIRDADSVVAMTGAGVSTPSGIPDFRSEGGIWSEYDPMDFHISRFEADPEGFWSERVELVEDAFGGDAAPNPAHEALAGLEADGHLDGLITQNIDGLHQDAGNEEVIEVHGNGQRVACRNCTTRYEAEGVMERVQAGAVPPRCPSCEGLLKPDVVLFGEELPEYPLFRAQSLAERADLFLVVGSSLTVEPAASFPRTAADAGATLCIVNLDRTDLSDRAEYDFRADVTDILPALQDAVRKGS</sequence>